<dbReference type="PANTHER" id="PTHR43199">
    <property type="entry name" value="GLUTATHIONE HYDROLASE"/>
    <property type="match status" value="1"/>
</dbReference>
<comment type="caution">
    <text evidence="5">The sequence shown here is derived from an EMBL/GenBank/DDBJ whole genome shotgun (WGS) entry which is preliminary data.</text>
</comment>
<evidence type="ECO:0000256" key="1">
    <source>
        <dbReference type="ARBA" id="ARBA00009381"/>
    </source>
</evidence>
<keyword evidence="2" id="KW-0808">Transferase</keyword>
<proteinExistence type="inferred from homology"/>
<dbReference type="Proteomes" id="UP000247480">
    <property type="component" value="Unassembled WGS sequence"/>
</dbReference>
<dbReference type="AlphaFoldDB" id="A0A2V0QMP7"/>
<dbReference type="EMBL" id="BGJZ01000244">
    <property type="protein sequence ID" value="GBH11545.1"/>
    <property type="molecule type" value="Genomic_DNA"/>
</dbReference>
<dbReference type="SUPFAM" id="SSF56235">
    <property type="entry name" value="N-terminal nucleophile aminohydrolases (Ntn hydrolases)"/>
    <property type="match status" value="1"/>
</dbReference>
<reference evidence="5 6" key="1">
    <citation type="submission" date="2018-04" db="EMBL/GenBank/DDBJ databases">
        <title>Draft genome sequence of Pseudomonas syringae pv. actinidiae biovar 1 strains isolated from kiwifruit in Kagawa prefecture.</title>
        <authorList>
            <person name="Tabuchi M."/>
            <person name="Saito M."/>
            <person name="Fujiwara S."/>
            <person name="Sasa N."/>
            <person name="Akimitsu K."/>
            <person name="Gomi K."/>
            <person name="Konishi-Sugita S."/>
            <person name="Hamano K."/>
            <person name="Kataoka I."/>
        </authorList>
    </citation>
    <scope>NUCLEOTIDE SEQUENCE [LARGE SCALE GENOMIC DNA]</scope>
    <source>
        <strain evidence="5 6">MAFF212206</strain>
    </source>
</reference>
<evidence type="ECO:0000313" key="5">
    <source>
        <dbReference type="EMBL" id="GBH11545.1"/>
    </source>
</evidence>
<gene>
    <name evidence="5" type="ORF">KPSA1_04986</name>
</gene>
<protein>
    <submittedName>
        <fullName evidence="5">Gamma-glutamyltranspeptidase</fullName>
    </submittedName>
</protein>
<dbReference type="Gene3D" id="3.60.20.40">
    <property type="match status" value="1"/>
</dbReference>
<comment type="similarity">
    <text evidence="1">Belongs to the gamma-glutamyltransferase family.</text>
</comment>
<dbReference type="Pfam" id="PF01019">
    <property type="entry name" value="G_glu_transpept"/>
    <property type="match status" value="2"/>
</dbReference>
<evidence type="ECO:0000256" key="2">
    <source>
        <dbReference type="ARBA" id="ARBA00022679"/>
    </source>
</evidence>
<keyword evidence="4" id="KW-0865">Zymogen</keyword>
<keyword evidence="3" id="KW-0378">Hydrolase</keyword>
<evidence type="ECO:0000256" key="4">
    <source>
        <dbReference type="ARBA" id="ARBA00023145"/>
    </source>
</evidence>
<dbReference type="InterPro" id="IPR051792">
    <property type="entry name" value="GGT_bact"/>
</dbReference>
<dbReference type="InterPro" id="IPR043137">
    <property type="entry name" value="GGT_ssub_C"/>
</dbReference>
<evidence type="ECO:0000256" key="3">
    <source>
        <dbReference type="ARBA" id="ARBA00022801"/>
    </source>
</evidence>
<evidence type="ECO:0000313" key="6">
    <source>
        <dbReference type="Proteomes" id="UP000247480"/>
    </source>
</evidence>
<dbReference type="PANTHER" id="PTHR43199:SF1">
    <property type="entry name" value="GLUTATHIONE HYDROLASE PROENZYME"/>
    <property type="match status" value="1"/>
</dbReference>
<dbReference type="PRINTS" id="PR01210">
    <property type="entry name" value="GGTRANSPTASE"/>
</dbReference>
<dbReference type="GO" id="GO:0016740">
    <property type="term" value="F:transferase activity"/>
    <property type="evidence" value="ECO:0007669"/>
    <property type="project" value="UniProtKB-KW"/>
</dbReference>
<dbReference type="GO" id="GO:0016787">
    <property type="term" value="F:hydrolase activity"/>
    <property type="evidence" value="ECO:0007669"/>
    <property type="project" value="UniProtKB-KW"/>
</dbReference>
<sequence>MKTFVPKNHPAHLWDVRKPAAESRGGMVVTQAYDASEAGRHILDAGGNAADAAIAAALALAVVEPWNSSLGGIGFALVHNHDEAKAHSIHFGPVAPQKLDPSCFTLTGRPGNDLFPWPEVTGDANAHGPLSFCLPTALAGYGTMHDRWGRLPFEEVIAPAIALAKRGVASDWFTTLMLAQAAPVLRQYPSTAKIYLRDGLPPVPPYQGVPGFLPVTNLGTTLEQLQRKGWKDFYQGDVLQTLLSDLKNVGSVISEAELRSYKPEIATPVSVRWGSSTIQLSSGLNAGPTLALIFESLAATQPQAAGSRPDGNWYQRLASAFKDGYAQRLSSFGDAEPKGQGCTSHICATDADGSTVSMTTTLLSSMGSRLVLEDSGVLMNNGVLWFDPRAGQANSVQGGKRPISNMCPAIVASASGRPTITAGAAGGRRIMASVAQLMMFVHDFDMDVEEAAHWPRIDVSGPDLVSADRRLPNDVVSALAATGDCELVDHDVLPINFARPSIIDARADGLLRGISDVYSPWSAALGQR</sequence>
<accession>A0A2V0QMP7</accession>
<name>A0A2V0QMP7_PSESF</name>
<dbReference type="RefSeq" id="WP_110459693.1">
    <property type="nucleotide sequence ID" value="NZ_AP019411.1"/>
</dbReference>
<organism evidence="5 6">
    <name type="scientific">Pseudomonas syringae pv. actinidiae</name>
    <dbReference type="NCBI Taxonomy" id="103796"/>
    <lineage>
        <taxon>Bacteria</taxon>
        <taxon>Pseudomonadati</taxon>
        <taxon>Pseudomonadota</taxon>
        <taxon>Gammaproteobacteria</taxon>
        <taxon>Pseudomonadales</taxon>
        <taxon>Pseudomonadaceae</taxon>
        <taxon>Pseudomonas</taxon>
        <taxon>Pseudomonas syringae</taxon>
    </lineage>
</organism>
<dbReference type="InterPro" id="IPR029055">
    <property type="entry name" value="Ntn_hydrolases_N"/>
</dbReference>